<protein>
    <submittedName>
        <fullName evidence="2">Uncharacterized protein</fullName>
    </submittedName>
</protein>
<keyword evidence="1" id="KW-1133">Transmembrane helix</keyword>
<feature type="transmembrane region" description="Helical" evidence="1">
    <location>
        <begin position="93"/>
        <end position="112"/>
    </location>
</feature>
<reference evidence="2" key="1">
    <citation type="journal article" date="2015" name="Nature">
        <title>Complex archaea that bridge the gap between prokaryotes and eukaryotes.</title>
        <authorList>
            <person name="Spang A."/>
            <person name="Saw J.H."/>
            <person name="Jorgensen S.L."/>
            <person name="Zaremba-Niedzwiedzka K."/>
            <person name="Martijn J."/>
            <person name="Lind A.E."/>
            <person name="van Eijk R."/>
            <person name="Schleper C."/>
            <person name="Guy L."/>
            <person name="Ettema T.J."/>
        </authorList>
    </citation>
    <scope>NUCLEOTIDE SEQUENCE</scope>
</reference>
<keyword evidence="1" id="KW-0472">Membrane</keyword>
<feature type="non-terminal residue" evidence="2">
    <location>
        <position position="191"/>
    </location>
</feature>
<feature type="transmembrane region" description="Helical" evidence="1">
    <location>
        <begin position="118"/>
        <end position="136"/>
    </location>
</feature>
<evidence type="ECO:0000256" key="1">
    <source>
        <dbReference type="SAM" id="Phobius"/>
    </source>
</evidence>
<organism evidence="2">
    <name type="scientific">marine sediment metagenome</name>
    <dbReference type="NCBI Taxonomy" id="412755"/>
    <lineage>
        <taxon>unclassified sequences</taxon>
        <taxon>metagenomes</taxon>
        <taxon>ecological metagenomes</taxon>
    </lineage>
</organism>
<feature type="transmembrane region" description="Helical" evidence="1">
    <location>
        <begin position="168"/>
        <end position="188"/>
    </location>
</feature>
<name>A0A0F9DXS3_9ZZZZ</name>
<dbReference type="AlphaFoldDB" id="A0A0F9DXS3"/>
<comment type="caution">
    <text evidence="2">The sequence shown here is derived from an EMBL/GenBank/DDBJ whole genome shotgun (WGS) entry which is preliminary data.</text>
</comment>
<proteinExistence type="predicted"/>
<dbReference type="EMBL" id="LAZR01027184">
    <property type="protein sequence ID" value="KKL66494.1"/>
    <property type="molecule type" value="Genomic_DNA"/>
</dbReference>
<evidence type="ECO:0000313" key="2">
    <source>
        <dbReference type="EMBL" id="KKL66494.1"/>
    </source>
</evidence>
<keyword evidence="1" id="KW-0812">Transmembrane</keyword>
<sequence>MSEEFPIVISAVDKTQNAFSSVVKTMDKMDDAVISVMTRIKTMTNVTLPDALDGIVKIIQKVEDTFKTVTSSIKRMGVVIVDATRNYLIMNKVLFALGLTFALMGKTVGALIIRFTAFIALLIPFPAVAAAVTTAGGFMAKGFISLGVAIDTANAAMFRFLLGGLAKVFKFLTGPGFAIMSVVASTIIQIA</sequence>
<gene>
    <name evidence="2" type="ORF">LCGC14_2144440</name>
</gene>
<accession>A0A0F9DXS3</accession>